<keyword evidence="2" id="KW-0238">DNA-binding</keyword>
<dbReference type="InterPro" id="IPR010982">
    <property type="entry name" value="Lambda_DNA-bd_dom_sf"/>
</dbReference>
<organism evidence="6 7">
    <name type="scientific">Gulosibacter chungangensis</name>
    <dbReference type="NCBI Taxonomy" id="979746"/>
    <lineage>
        <taxon>Bacteria</taxon>
        <taxon>Bacillati</taxon>
        <taxon>Actinomycetota</taxon>
        <taxon>Actinomycetes</taxon>
        <taxon>Micrococcales</taxon>
        <taxon>Microbacteriaceae</taxon>
        <taxon>Gulosibacter</taxon>
    </lineage>
</organism>
<evidence type="ECO:0000256" key="1">
    <source>
        <dbReference type="ARBA" id="ARBA00023015"/>
    </source>
</evidence>
<dbReference type="GO" id="GO:0003700">
    <property type="term" value="F:DNA-binding transcription factor activity"/>
    <property type="evidence" value="ECO:0007669"/>
    <property type="project" value="TreeGrafter"/>
</dbReference>
<dbReference type="AlphaFoldDB" id="A0A7J5BDN0"/>
<dbReference type="PANTHER" id="PTHR30146">
    <property type="entry name" value="LACI-RELATED TRANSCRIPTIONAL REPRESSOR"/>
    <property type="match status" value="1"/>
</dbReference>
<keyword evidence="7" id="KW-1185">Reference proteome</keyword>
<dbReference type="PROSITE" id="PS50932">
    <property type="entry name" value="HTH_LACI_2"/>
    <property type="match status" value="1"/>
</dbReference>
<protein>
    <submittedName>
        <fullName evidence="6">LacI family transcriptional regulator</fullName>
    </submittedName>
</protein>
<dbReference type="Pfam" id="PF13377">
    <property type="entry name" value="Peripla_BP_3"/>
    <property type="match status" value="1"/>
</dbReference>
<accession>A0A7J5BDN0</accession>
<gene>
    <name evidence="6" type="ORF">F8O05_05775</name>
</gene>
<evidence type="ECO:0000313" key="6">
    <source>
        <dbReference type="EMBL" id="KAB1643398.1"/>
    </source>
</evidence>
<evidence type="ECO:0000313" key="7">
    <source>
        <dbReference type="Proteomes" id="UP000433493"/>
    </source>
</evidence>
<dbReference type="Gene3D" id="1.10.260.40">
    <property type="entry name" value="lambda repressor-like DNA-binding domains"/>
    <property type="match status" value="1"/>
</dbReference>
<dbReference type="InterPro" id="IPR000843">
    <property type="entry name" value="HTH_LacI"/>
</dbReference>
<proteinExistence type="predicted"/>
<dbReference type="RefSeq" id="WP_158051814.1">
    <property type="nucleotide sequence ID" value="NZ_WBKB01000003.1"/>
</dbReference>
<name>A0A7J5BDN0_9MICO</name>
<dbReference type="PANTHER" id="PTHR30146:SF153">
    <property type="entry name" value="LACTOSE OPERON REPRESSOR"/>
    <property type="match status" value="1"/>
</dbReference>
<dbReference type="CDD" id="cd01392">
    <property type="entry name" value="HTH_LacI"/>
    <property type="match status" value="1"/>
</dbReference>
<sequence length="356" mass="37758">MSESERGDDGQAVAGTKRARPTMKDVADHVGLSRQLVSIVLRGVPGASEESRERILAAAQELGYYPDASAQRLRSSKNNLLGVLFTMRQPFEVDLVDALYQAAEERGYVLSLSHIGPGRSQQTALAELLRQRIDALIVLAAEGGAATTTSLPRGIPAVLVGGPSSAGKQVAEVRVDNAHGIGLAVDHLVELGHREITYVGPNEGPNAAERIAGFHEARTSNALPGDPDVIESEYTEDGGHLAAKELLARRQLPSAVVCGNDRCAFGLLETLVRSGIKVPEQVSIVGFDDSSVARLPFVDLTSVRPDPAKMAAIAVDSAHEQLQIQAPQELKTAANARVVKPSLTVRGSTAVNHNSR</sequence>
<dbReference type="SMART" id="SM00354">
    <property type="entry name" value="HTH_LACI"/>
    <property type="match status" value="1"/>
</dbReference>
<dbReference type="Pfam" id="PF00356">
    <property type="entry name" value="LacI"/>
    <property type="match status" value="1"/>
</dbReference>
<dbReference type="OrthoDB" id="9785139at2"/>
<dbReference type="InterPro" id="IPR028082">
    <property type="entry name" value="Peripla_BP_I"/>
</dbReference>
<dbReference type="GO" id="GO:0000976">
    <property type="term" value="F:transcription cis-regulatory region binding"/>
    <property type="evidence" value="ECO:0007669"/>
    <property type="project" value="TreeGrafter"/>
</dbReference>
<dbReference type="CDD" id="cd06267">
    <property type="entry name" value="PBP1_LacI_sugar_binding-like"/>
    <property type="match status" value="1"/>
</dbReference>
<dbReference type="EMBL" id="WBKB01000003">
    <property type="protein sequence ID" value="KAB1643398.1"/>
    <property type="molecule type" value="Genomic_DNA"/>
</dbReference>
<evidence type="ECO:0000256" key="4">
    <source>
        <dbReference type="SAM" id="MobiDB-lite"/>
    </source>
</evidence>
<dbReference type="SUPFAM" id="SSF53822">
    <property type="entry name" value="Periplasmic binding protein-like I"/>
    <property type="match status" value="1"/>
</dbReference>
<keyword evidence="1" id="KW-0805">Transcription regulation</keyword>
<dbReference type="SUPFAM" id="SSF47413">
    <property type="entry name" value="lambda repressor-like DNA-binding domains"/>
    <property type="match status" value="1"/>
</dbReference>
<feature type="region of interest" description="Disordered" evidence="4">
    <location>
        <begin position="1"/>
        <end position="23"/>
    </location>
</feature>
<keyword evidence="3" id="KW-0804">Transcription</keyword>
<evidence type="ECO:0000256" key="3">
    <source>
        <dbReference type="ARBA" id="ARBA00023163"/>
    </source>
</evidence>
<feature type="domain" description="HTH lacI-type" evidence="5">
    <location>
        <begin position="21"/>
        <end position="75"/>
    </location>
</feature>
<dbReference type="InterPro" id="IPR046335">
    <property type="entry name" value="LacI/GalR-like_sensor"/>
</dbReference>
<comment type="caution">
    <text evidence="6">The sequence shown here is derived from an EMBL/GenBank/DDBJ whole genome shotgun (WGS) entry which is preliminary data.</text>
</comment>
<dbReference type="Proteomes" id="UP000433493">
    <property type="component" value="Unassembled WGS sequence"/>
</dbReference>
<dbReference type="Gene3D" id="3.40.50.2300">
    <property type="match status" value="2"/>
</dbReference>
<evidence type="ECO:0000256" key="2">
    <source>
        <dbReference type="ARBA" id="ARBA00023125"/>
    </source>
</evidence>
<evidence type="ECO:0000259" key="5">
    <source>
        <dbReference type="PROSITE" id="PS50932"/>
    </source>
</evidence>
<reference evidence="6 7" key="1">
    <citation type="submission" date="2019-09" db="EMBL/GenBank/DDBJ databases">
        <title>Phylogeny of genus Pseudoclavibacter and closely related genus.</title>
        <authorList>
            <person name="Li Y."/>
        </authorList>
    </citation>
    <scope>NUCLEOTIDE SEQUENCE [LARGE SCALE GENOMIC DNA]</scope>
    <source>
        <strain evidence="6 7">KCTC 13959</strain>
    </source>
</reference>